<feature type="region of interest" description="Disordered" evidence="1">
    <location>
        <begin position="1"/>
        <end position="76"/>
    </location>
</feature>
<gene>
    <name evidence="3" type="ORF">CBI38_00825</name>
</gene>
<feature type="compositionally biased region" description="Polar residues" evidence="1">
    <location>
        <begin position="1"/>
        <end position="14"/>
    </location>
</feature>
<dbReference type="SUPFAM" id="SSF53098">
    <property type="entry name" value="Ribonuclease H-like"/>
    <property type="match status" value="1"/>
</dbReference>
<dbReference type="AlphaFoldDB" id="A0A2S2BP35"/>
<reference evidence="3 4" key="1">
    <citation type="submission" date="2017-05" db="EMBL/GenBank/DDBJ databases">
        <title>Isolation of Rhodococcus sp. S2-17 biodegrading of BP-3.</title>
        <authorList>
            <person name="Lee Y."/>
            <person name="Kim K.H."/>
            <person name="Chun B.H."/>
            <person name="Jung H.S."/>
            <person name="Jeon C.O."/>
        </authorList>
    </citation>
    <scope>NUCLEOTIDE SEQUENCE [LARGE SCALE GENOMIC DNA]</scope>
    <source>
        <strain evidence="3 4">S2-17</strain>
    </source>
</reference>
<evidence type="ECO:0000313" key="3">
    <source>
        <dbReference type="EMBL" id="AWK70328.1"/>
    </source>
</evidence>
<dbReference type="InterPro" id="IPR012337">
    <property type="entry name" value="RNaseH-like_sf"/>
</dbReference>
<name>A0A2S2BP35_9NOCA</name>
<accession>A0A2S2BP35</accession>
<protein>
    <recommendedName>
        <fullName evidence="2">Integrase catalytic domain-containing protein</fullName>
    </recommendedName>
</protein>
<dbReference type="KEGG" id="roz:CBI38_00825"/>
<dbReference type="Gene3D" id="3.30.420.10">
    <property type="entry name" value="Ribonuclease H-like superfamily/Ribonuclease H"/>
    <property type="match status" value="1"/>
</dbReference>
<dbReference type="InterPro" id="IPR036397">
    <property type="entry name" value="RNaseH_sf"/>
</dbReference>
<organism evidence="3 4">
    <name type="scientific">Rhodococcus oxybenzonivorans</name>
    <dbReference type="NCBI Taxonomy" id="1990687"/>
    <lineage>
        <taxon>Bacteria</taxon>
        <taxon>Bacillati</taxon>
        <taxon>Actinomycetota</taxon>
        <taxon>Actinomycetes</taxon>
        <taxon>Mycobacteriales</taxon>
        <taxon>Nocardiaceae</taxon>
        <taxon>Rhodococcus</taxon>
    </lineage>
</organism>
<feature type="domain" description="Integrase catalytic" evidence="2">
    <location>
        <begin position="74"/>
        <end position="123"/>
    </location>
</feature>
<sequence>MTPTSTAEQSSTGRSEGAHSRSAVPGVRSRDGSPATSASKLTPTRRKLPHAPNHPRRYRNGHLPYPSPVHPALHPQHNGKVERYNRILPEGFLHSRDWISETQRPEAVVVWNVRYNYRRPHASDHLAQQPRQPFREASNSTLSLIHHAG</sequence>
<dbReference type="GO" id="GO:0015074">
    <property type="term" value="P:DNA integration"/>
    <property type="evidence" value="ECO:0007669"/>
    <property type="project" value="InterPro"/>
</dbReference>
<evidence type="ECO:0000313" key="4">
    <source>
        <dbReference type="Proteomes" id="UP000245711"/>
    </source>
</evidence>
<proteinExistence type="predicted"/>
<dbReference type="InterPro" id="IPR001584">
    <property type="entry name" value="Integrase_cat-core"/>
</dbReference>
<feature type="region of interest" description="Disordered" evidence="1">
    <location>
        <begin position="122"/>
        <end position="149"/>
    </location>
</feature>
<feature type="compositionally biased region" description="Basic residues" evidence="1">
    <location>
        <begin position="43"/>
        <end position="60"/>
    </location>
</feature>
<dbReference type="Proteomes" id="UP000245711">
    <property type="component" value="Chromosome"/>
</dbReference>
<dbReference type="OrthoDB" id="568335at2"/>
<evidence type="ECO:0000259" key="2">
    <source>
        <dbReference type="Pfam" id="PF13683"/>
    </source>
</evidence>
<evidence type="ECO:0000256" key="1">
    <source>
        <dbReference type="SAM" id="MobiDB-lite"/>
    </source>
</evidence>
<dbReference type="Pfam" id="PF13683">
    <property type="entry name" value="rve_3"/>
    <property type="match status" value="1"/>
</dbReference>
<dbReference type="EMBL" id="CP021354">
    <property type="protein sequence ID" value="AWK70328.1"/>
    <property type="molecule type" value="Genomic_DNA"/>
</dbReference>
<dbReference type="GO" id="GO:0003676">
    <property type="term" value="F:nucleic acid binding"/>
    <property type="evidence" value="ECO:0007669"/>
    <property type="project" value="InterPro"/>
</dbReference>
<keyword evidence="4" id="KW-1185">Reference proteome</keyword>